<comment type="caution">
    <text evidence="1">The sequence shown here is derived from an EMBL/GenBank/DDBJ whole genome shotgun (WGS) entry which is preliminary data.</text>
</comment>
<dbReference type="EMBL" id="JACIDS010000006">
    <property type="protein sequence ID" value="MBB3933371.1"/>
    <property type="molecule type" value="Genomic_DNA"/>
</dbReference>
<sequence length="95" mass="9798">MLGRLIASLDEPGVSERLVSALEAPALQNRLDSAAAADGRAPSEVVASAVRGFLDTASDEEWLQLVGIMGRATDPGLAAMRAILERSLPPASVAS</sequence>
<gene>
    <name evidence="1" type="ORF">GGR25_004444</name>
</gene>
<reference evidence="1 2" key="1">
    <citation type="submission" date="2020-08" db="EMBL/GenBank/DDBJ databases">
        <title>Genomic Encyclopedia of Type Strains, Phase IV (KMG-IV): sequencing the most valuable type-strain genomes for metagenomic binning, comparative biology and taxonomic classification.</title>
        <authorList>
            <person name="Goeker M."/>
        </authorList>
    </citation>
    <scope>NUCLEOTIDE SEQUENCE [LARGE SCALE GENOMIC DNA]</scope>
    <source>
        <strain evidence="1 2">DSM 25966</strain>
    </source>
</reference>
<dbReference type="RefSeq" id="WP_183401031.1">
    <property type="nucleotide sequence ID" value="NZ_JACIDS010000006.1"/>
</dbReference>
<dbReference type="AlphaFoldDB" id="A0A840AX58"/>
<name>A0A840AX58_9HYPH</name>
<dbReference type="Proteomes" id="UP000553963">
    <property type="component" value="Unassembled WGS sequence"/>
</dbReference>
<keyword evidence="2" id="KW-1185">Reference proteome</keyword>
<proteinExistence type="predicted"/>
<protein>
    <submittedName>
        <fullName evidence="1">Uncharacterized protein</fullName>
    </submittedName>
</protein>
<organism evidence="1 2">
    <name type="scientific">Kaistia hirudinis</name>
    <dbReference type="NCBI Taxonomy" id="1293440"/>
    <lineage>
        <taxon>Bacteria</taxon>
        <taxon>Pseudomonadati</taxon>
        <taxon>Pseudomonadota</taxon>
        <taxon>Alphaproteobacteria</taxon>
        <taxon>Hyphomicrobiales</taxon>
        <taxon>Kaistiaceae</taxon>
        <taxon>Kaistia</taxon>
    </lineage>
</organism>
<accession>A0A840AX58</accession>
<evidence type="ECO:0000313" key="1">
    <source>
        <dbReference type="EMBL" id="MBB3933371.1"/>
    </source>
</evidence>
<evidence type="ECO:0000313" key="2">
    <source>
        <dbReference type="Proteomes" id="UP000553963"/>
    </source>
</evidence>